<evidence type="ECO:0000256" key="3">
    <source>
        <dbReference type="SAM" id="MobiDB-lite"/>
    </source>
</evidence>
<keyword evidence="4" id="KW-0732">Signal</keyword>
<gene>
    <name evidence="6" type="ORF">Bpfe_023960</name>
</gene>
<comment type="caution">
    <text evidence="6">The sequence shown here is derived from an EMBL/GenBank/DDBJ whole genome shotgun (WGS) entry which is preliminary data.</text>
</comment>
<keyword evidence="1" id="KW-1015">Disulfide bond</keyword>
<protein>
    <recommendedName>
        <fullName evidence="5">CUB domain-containing protein</fullName>
    </recommendedName>
</protein>
<evidence type="ECO:0000256" key="2">
    <source>
        <dbReference type="PROSITE-ProRule" id="PRU00059"/>
    </source>
</evidence>
<accession>A0AAD8F0B0</accession>
<dbReference type="SUPFAM" id="SSF49854">
    <property type="entry name" value="Spermadhesin, CUB domain"/>
    <property type="match status" value="1"/>
</dbReference>
<sequence>MPAGPLMFFFLLLMLRQHFDIKNVVSASECFPTTYVMCQDQFIPSSDRHFIITSPALTPAASYGHDLDCYLLINHQVESYVLVLQFGRFDVEFQEHCDYDNLKIAGQTFCGNWLHGKTLKVLILAFKMVEFHFTSDTSISGSGFLVNVDLIPYFDGETVLEYGGPGSSYQHVYIVSTSQQGNLGYENNFLGFLNHLTPQNRSQKVQRQHSLSDSNLNTAEQPNMSHKEHDVRWFDLN</sequence>
<dbReference type="InterPro" id="IPR000859">
    <property type="entry name" value="CUB_dom"/>
</dbReference>
<dbReference type="AlphaFoldDB" id="A0AAD8F0B0"/>
<feature type="domain" description="CUB" evidence="5">
    <location>
        <begin position="38"/>
        <end position="151"/>
    </location>
</feature>
<dbReference type="CDD" id="cd00041">
    <property type="entry name" value="CUB"/>
    <property type="match status" value="1"/>
</dbReference>
<evidence type="ECO:0000256" key="1">
    <source>
        <dbReference type="ARBA" id="ARBA00023157"/>
    </source>
</evidence>
<evidence type="ECO:0000313" key="6">
    <source>
        <dbReference type="EMBL" id="KAK0046565.1"/>
    </source>
</evidence>
<dbReference type="InterPro" id="IPR035914">
    <property type="entry name" value="Sperma_CUB_dom_sf"/>
</dbReference>
<proteinExistence type="predicted"/>
<reference evidence="6" key="2">
    <citation type="submission" date="2023-04" db="EMBL/GenBank/DDBJ databases">
        <authorList>
            <person name="Bu L."/>
            <person name="Lu L."/>
            <person name="Laidemitt M.R."/>
            <person name="Zhang S.M."/>
            <person name="Mutuku M."/>
            <person name="Mkoji G."/>
            <person name="Steinauer M."/>
            <person name="Loker E.S."/>
        </authorList>
    </citation>
    <scope>NUCLEOTIDE SEQUENCE</scope>
    <source>
        <strain evidence="6">KasaAsao</strain>
        <tissue evidence="6">Whole Snail</tissue>
    </source>
</reference>
<feature type="signal peptide" evidence="4">
    <location>
        <begin position="1"/>
        <end position="21"/>
    </location>
</feature>
<organism evidence="6 7">
    <name type="scientific">Biomphalaria pfeifferi</name>
    <name type="common">Bloodfluke planorb</name>
    <name type="synonym">Freshwater snail</name>
    <dbReference type="NCBI Taxonomy" id="112525"/>
    <lineage>
        <taxon>Eukaryota</taxon>
        <taxon>Metazoa</taxon>
        <taxon>Spiralia</taxon>
        <taxon>Lophotrochozoa</taxon>
        <taxon>Mollusca</taxon>
        <taxon>Gastropoda</taxon>
        <taxon>Heterobranchia</taxon>
        <taxon>Euthyneura</taxon>
        <taxon>Panpulmonata</taxon>
        <taxon>Hygrophila</taxon>
        <taxon>Lymnaeoidea</taxon>
        <taxon>Planorbidae</taxon>
        <taxon>Biomphalaria</taxon>
    </lineage>
</organism>
<evidence type="ECO:0000313" key="7">
    <source>
        <dbReference type="Proteomes" id="UP001233172"/>
    </source>
</evidence>
<keyword evidence="7" id="KW-1185">Reference proteome</keyword>
<dbReference type="PROSITE" id="PS01180">
    <property type="entry name" value="CUB"/>
    <property type="match status" value="1"/>
</dbReference>
<feature type="region of interest" description="Disordered" evidence="3">
    <location>
        <begin position="203"/>
        <end position="229"/>
    </location>
</feature>
<name>A0AAD8F0B0_BIOPF</name>
<dbReference type="Gene3D" id="2.60.120.290">
    <property type="entry name" value="Spermadhesin, CUB domain"/>
    <property type="match status" value="1"/>
</dbReference>
<dbReference type="Pfam" id="PF00431">
    <property type="entry name" value="CUB"/>
    <property type="match status" value="1"/>
</dbReference>
<dbReference type="Proteomes" id="UP001233172">
    <property type="component" value="Unassembled WGS sequence"/>
</dbReference>
<comment type="caution">
    <text evidence="2">Lacks conserved residue(s) required for the propagation of feature annotation.</text>
</comment>
<dbReference type="EMBL" id="JASAOG010000163">
    <property type="protein sequence ID" value="KAK0046565.1"/>
    <property type="molecule type" value="Genomic_DNA"/>
</dbReference>
<reference evidence="6" key="1">
    <citation type="journal article" date="2023" name="PLoS Negl. Trop. Dis.">
        <title>A genome sequence for Biomphalaria pfeifferi, the major vector snail for the human-infecting parasite Schistosoma mansoni.</title>
        <authorList>
            <person name="Bu L."/>
            <person name="Lu L."/>
            <person name="Laidemitt M.R."/>
            <person name="Zhang S.M."/>
            <person name="Mutuku M."/>
            <person name="Mkoji G."/>
            <person name="Steinauer M."/>
            <person name="Loker E.S."/>
        </authorList>
    </citation>
    <scope>NUCLEOTIDE SEQUENCE</scope>
    <source>
        <strain evidence="6">KasaAsao</strain>
    </source>
</reference>
<evidence type="ECO:0000256" key="4">
    <source>
        <dbReference type="SAM" id="SignalP"/>
    </source>
</evidence>
<evidence type="ECO:0000259" key="5">
    <source>
        <dbReference type="PROSITE" id="PS01180"/>
    </source>
</evidence>
<feature type="compositionally biased region" description="Polar residues" evidence="3">
    <location>
        <begin position="203"/>
        <end position="224"/>
    </location>
</feature>
<feature type="chain" id="PRO_5042209749" description="CUB domain-containing protein" evidence="4">
    <location>
        <begin position="22"/>
        <end position="237"/>
    </location>
</feature>